<sequence>GKTTLLLGLKETLKGEGLNYVHFAMSRMQGDILLNKRQGFFNFMSYALFNERLAQYMNETHFNLKDEINRMSDDERRHIRKLTDYRTDCWKMDLSYLTALNDLDKKLFNIGILFRADANLVCFTSCIILLVCIEALFPTTRESLPKHVLKDPIELLIFGLKFIDPSTIIDERVRNQGPSERTLQAALFRVLNGLLPYPMMCLFEVNASGRTHLDLMIVDNDEILATYSLKCNKISEADFRDPLKQAKIYADDFGTDICLVNFILKGHRKPCTLYGVPEEIILVNVIFNAEFTQFEIQTESLDGYQTVNVTGDSNHRENHARITK</sequence>
<dbReference type="Proteomes" id="UP000789342">
    <property type="component" value="Unassembled WGS sequence"/>
</dbReference>
<evidence type="ECO:0000313" key="2">
    <source>
        <dbReference type="Proteomes" id="UP000789342"/>
    </source>
</evidence>
<dbReference type="OrthoDB" id="2319592at2759"/>
<reference evidence="1" key="1">
    <citation type="submission" date="2021-06" db="EMBL/GenBank/DDBJ databases">
        <authorList>
            <person name="Kallberg Y."/>
            <person name="Tangrot J."/>
            <person name="Rosling A."/>
        </authorList>
    </citation>
    <scope>NUCLEOTIDE SEQUENCE</scope>
    <source>
        <strain evidence="1">CL551</strain>
    </source>
</reference>
<name>A0A9N9J1D7_9GLOM</name>
<organism evidence="1 2">
    <name type="scientific">Acaulospora morrowiae</name>
    <dbReference type="NCBI Taxonomy" id="94023"/>
    <lineage>
        <taxon>Eukaryota</taxon>
        <taxon>Fungi</taxon>
        <taxon>Fungi incertae sedis</taxon>
        <taxon>Mucoromycota</taxon>
        <taxon>Glomeromycotina</taxon>
        <taxon>Glomeromycetes</taxon>
        <taxon>Diversisporales</taxon>
        <taxon>Acaulosporaceae</taxon>
        <taxon>Acaulospora</taxon>
    </lineage>
</organism>
<feature type="non-terminal residue" evidence="1">
    <location>
        <position position="1"/>
    </location>
</feature>
<proteinExistence type="predicted"/>
<protein>
    <submittedName>
        <fullName evidence="1">16551_t:CDS:1</fullName>
    </submittedName>
</protein>
<dbReference type="EMBL" id="CAJVPV010039815">
    <property type="protein sequence ID" value="CAG8759153.1"/>
    <property type="molecule type" value="Genomic_DNA"/>
</dbReference>
<evidence type="ECO:0000313" key="1">
    <source>
        <dbReference type="EMBL" id="CAG8759153.1"/>
    </source>
</evidence>
<keyword evidence="2" id="KW-1185">Reference proteome</keyword>
<gene>
    <name evidence="1" type="ORF">AMORRO_LOCUS15800</name>
</gene>
<dbReference type="AlphaFoldDB" id="A0A9N9J1D7"/>
<accession>A0A9N9J1D7</accession>
<comment type="caution">
    <text evidence="1">The sequence shown here is derived from an EMBL/GenBank/DDBJ whole genome shotgun (WGS) entry which is preliminary data.</text>
</comment>